<dbReference type="InterPro" id="IPR029044">
    <property type="entry name" value="Nucleotide-diphossugar_trans"/>
</dbReference>
<dbReference type="InterPro" id="IPR050834">
    <property type="entry name" value="Glycosyltransf_2"/>
</dbReference>
<dbReference type="Gene3D" id="3.90.550.10">
    <property type="entry name" value="Spore Coat Polysaccharide Biosynthesis Protein SpsA, Chain A"/>
    <property type="match status" value="1"/>
</dbReference>
<keyword evidence="1" id="KW-0472">Membrane</keyword>
<evidence type="ECO:0000256" key="1">
    <source>
        <dbReference type="SAM" id="Phobius"/>
    </source>
</evidence>
<dbReference type="PANTHER" id="PTHR43685">
    <property type="entry name" value="GLYCOSYLTRANSFERASE"/>
    <property type="match status" value="1"/>
</dbReference>
<comment type="caution">
    <text evidence="3">The sequence shown here is derived from an EMBL/GenBank/DDBJ whole genome shotgun (WGS) entry which is preliminary data.</text>
</comment>
<dbReference type="PANTHER" id="PTHR43685:SF11">
    <property type="entry name" value="GLYCOSYLTRANSFERASE TAGX-RELATED"/>
    <property type="match status" value="1"/>
</dbReference>
<evidence type="ECO:0000313" key="4">
    <source>
        <dbReference type="Proteomes" id="UP001500954"/>
    </source>
</evidence>
<dbReference type="InterPro" id="IPR001173">
    <property type="entry name" value="Glyco_trans_2-like"/>
</dbReference>
<keyword evidence="1" id="KW-1133">Transmembrane helix</keyword>
<evidence type="ECO:0000313" key="3">
    <source>
        <dbReference type="EMBL" id="GAA3571816.1"/>
    </source>
</evidence>
<feature type="domain" description="Glycosyltransferase 2-like" evidence="2">
    <location>
        <begin position="7"/>
        <end position="127"/>
    </location>
</feature>
<dbReference type="SUPFAM" id="SSF53448">
    <property type="entry name" value="Nucleotide-diphospho-sugar transferases"/>
    <property type="match status" value="1"/>
</dbReference>
<dbReference type="EMBL" id="BAABCY010000060">
    <property type="protein sequence ID" value="GAA3571816.1"/>
    <property type="molecule type" value="Genomic_DNA"/>
</dbReference>
<feature type="transmembrane region" description="Helical" evidence="1">
    <location>
        <begin position="292"/>
        <end position="310"/>
    </location>
</feature>
<protein>
    <recommendedName>
        <fullName evidence="2">Glycosyltransferase 2-like domain-containing protein</fullName>
    </recommendedName>
</protein>
<dbReference type="Pfam" id="PF00535">
    <property type="entry name" value="Glycos_transf_2"/>
    <property type="match status" value="1"/>
</dbReference>
<proteinExistence type="predicted"/>
<gene>
    <name evidence="3" type="ORF">GCM10022395_21530</name>
</gene>
<dbReference type="Proteomes" id="UP001500954">
    <property type="component" value="Unassembled WGS sequence"/>
</dbReference>
<evidence type="ECO:0000259" key="2">
    <source>
        <dbReference type="Pfam" id="PF00535"/>
    </source>
</evidence>
<dbReference type="RefSeq" id="WP_345006042.1">
    <property type="nucleotide sequence ID" value="NZ_BAABCY010000060.1"/>
</dbReference>
<keyword evidence="1" id="KW-0812">Transmembrane</keyword>
<organism evidence="3 4">
    <name type="scientific">Snuella lapsa</name>
    <dbReference type="NCBI Taxonomy" id="870481"/>
    <lineage>
        <taxon>Bacteria</taxon>
        <taxon>Pseudomonadati</taxon>
        <taxon>Bacteroidota</taxon>
        <taxon>Flavobacteriia</taxon>
        <taxon>Flavobacteriales</taxon>
        <taxon>Flavobacteriaceae</taxon>
        <taxon>Snuella</taxon>
    </lineage>
</organism>
<keyword evidence="4" id="KW-1185">Reference proteome</keyword>
<accession>A0ABP6XSB2</accession>
<reference evidence="4" key="1">
    <citation type="journal article" date="2019" name="Int. J. Syst. Evol. Microbiol.">
        <title>The Global Catalogue of Microorganisms (GCM) 10K type strain sequencing project: providing services to taxonomists for standard genome sequencing and annotation.</title>
        <authorList>
            <consortium name="The Broad Institute Genomics Platform"/>
            <consortium name="The Broad Institute Genome Sequencing Center for Infectious Disease"/>
            <person name="Wu L."/>
            <person name="Ma J."/>
        </authorList>
    </citation>
    <scope>NUCLEOTIDE SEQUENCE [LARGE SCALE GENOMIC DNA]</scope>
    <source>
        <strain evidence="4">JCM 17111</strain>
    </source>
</reference>
<dbReference type="CDD" id="cd00761">
    <property type="entry name" value="Glyco_tranf_GTA_type"/>
    <property type="match status" value="1"/>
</dbReference>
<sequence>MEKGLVSIIIPIYNGASLITETLGSVIDQTYTNWECIIVDEGSEDDTAIVVKRYDSLYPNIFYLRRKTLLNGVSVCRNLGLLKAVGEFVIFLDADDLLDVNCLKNRLEFVRNNQDNDFWVFNMEEFISKVGDLNKVHNTYPEIETSQNYLSLFLKGVNPFAVTSPLWRKTSLEKIKGFNEQLHLWEDPELHIRALLEGLTFKANRNSDPDCFYRNDRGEKARREMNPVFLKKLFRNTWIYFDILGGVLKKRQSTYKLLLAFNILTFIQKYTIENRNTIYFFRFYFLLVRYRLISFRTAIMLLTWFLFSVLQVDKIGRYSKNSLRKRIYYLVGNGKLT</sequence>
<name>A0ABP6XSB2_9FLAO</name>